<evidence type="ECO:0000259" key="8">
    <source>
        <dbReference type="Pfam" id="PF03636"/>
    </source>
</evidence>
<comment type="similarity">
    <text evidence="1">Belongs to the glycosyl hydrolase 65 family.</text>
</comment>
<accession>A0AA41X9N8</accession>
<keyword evidence="9" id="KW-0378">Hydrolase</keyword>
<dbReference type="GO" id="GO:0030246">
    <property type="term" value="F:carbohydrate binding"/>
    <property type="evidence" value="ECO:0007669"/>
    <property type="project" value="InterPro"/>
</dbReference>
<dbReference type="InterPro" id="IPR017045">
    <property type="entry name" value="Malt_Pase/Glycosyl_Hdrlase"/>
</dbReference>
<dbReference type="InterPro" id="IPR008928">
    <property type="entry name" value="6-hairpin_glycosidase_sf"/>
</dbReference>
<dbReference type="GO" id="GO:0005975">
    <property type="term" value="P:carbohydrate metabolic process"/>
    <property type="evidence" value="ECO:0007669"/>
    <property type="project" value="InterPro"/>
</dbReference>
<keyword evidence="2" id="KW-0328">Glycosyltransferase</keyword>
<dbReference type="InterPro" id="IPR012341">
    <property type="entry name" value="6hp_glycosidase-like_sf"/>
</dbReference>
<dbReference type="PANTHER" id="PTHR11051:SF8">
    <property type="entry name" value="PROTEIN-GLUCOSYLGALACTOSYLHYDROXYLYSINE GLUCOSIDASE"/>
    <property type="match status" value="1"/>
</dbReference>
<dbReference type="PANTHER" id="PTHR11051">
    <property type="entry name" value="GLYCOSYL HYDROLASE-RELATED"/>
    <property type="match status" value="1"/>
</dbReference>
<feature type="domain" description="Glycoside hydrolase family 65 N-terminal" evidence="8">
    <location>
        <begin position="8"/>
        <end position="258"/>
    </location>
</feature>
<feature type="binding site" evidence="5">
    <location>
        <begin position="353"/>
        <end position="354"/>
    </location>
    <ligand>
        <name>substrate</name>
    </ligand>
</feature>
<evidence type="ECO:0000313" key="10">
    <source>
        <dbReference type="Proteomes" id="UP001156102"/>
    </source>
</evidence>
<dbReference type="InterPro" id="IPR005195">
    <property type="entry name" value="Glyco_hydro_65_M"/>
</dbReference>
<evidence type="ECO:0000313" key="9">
    <source>
        <dbReference type="EMBL" id="MCP8969455.1"/>
    </source>
</evidence>
<comment type="caution">
    <text evidence="9">The sequence shown here is derived from an EMBL/GenBank/DDBJ whole genome shotgun (WGS) entry which is preliminary data.</text>
</comment>
<dbReference type="InterPro" id="IPR005194">
    <property type="entry name" value="Glyco_hydro_65_C"/>
</dbReference>
<dbReference type="Gene3D" id="1.50.10.10">
    <property type="match status" value="1"/>
</dbReference>
<dbReference type="Gene3D" id="2.60.420.10">
    <property type="entry name" value="Maltose phosphorylase, domain 3"/>
    <property type="match status" value="1"/>
</dbReference>
<protein>
    <submittedName>
        <fullName evidence="9">Family 65 glycosyl hydrolase</fullName>
    </submittedName>
</protein>
<evidence type="ECO:0000259" key="7">
    <source>
        <dbReference type="Pfam" id="PF03633"/>
    </source>
</evidence>
<dbReference type="Pfam" id="PF03636">
    <property type="entry name" value="Glyco_hydro_65N"/>
    <property type="match status" value="1"/>
</dbReference>
<evidence type="ECO:0000256" key="3">
    <source>
        <dbReference type="ARBA" id="ARBA00022679"/>
    </source>
</evidence>
<reference evidence="9" key="1">
    <citation type="submission" date="2022-07" db="EMBL/GenBank/DDBJ databases">
        <authorList>
            <person name="Li W.-J."/>
            <person name="Deng Q.-Q."/>
        </authorList>
    </citation>
    <scope>NUCLEOTIDE SEQUENCE</scope>
    <source>
        <strain evidence="9">SYSU M60031</strain>
    </source>
</reference>
<dbReference type="Pfam" id="PF03632">
    <property type="entry name" value="Glyco_hydro_65m"/>
    <property type="match status" value="1"/>
</dbReference>
<keyword evidence="3" id="KW-0808">Transferase</keyword>
<feature type="domain" description="Glycoside hydrolase family 65 central catalytic" evidence="6">
    <location>
        <begin position="319"/>
        <end position="679"/>
    </location>
</feature>
<dbReference type="GO" id="GO:0004553">
    <property type="term" value="F:hydrolase activity, hydrolyzing O-glycosyl compounds"/>
    <property type="evidence" value="ECO:0007669"/>
    <property type="project" value="TreeGrafter"/>
</dbReference>
<dbReference type="SUPFAM" id="SSF74650">
    <property type="entry name" value="Galactose mutarotase-like"/>
    <property type="match status" value="1"/>
</dbReference>
<dbReference type="PIRSF" id="PIRSF036289">
    <property type="entry name" value="Glycosyl_hydrolase_malt_phosph"/>
    <property type="match status" value="1"/>
</dbReference>
<dbReference type="SUPFAM" id="SSF48208">
    <property type="entry name" value="Six-hairpin glycosidases"/>
    <property type="match status" value="1"/>
</dbReference>
<proteinExistence type="inferred from homology"/>
<dbReference type="Pfam" id="PF03633">
    <property type="entry name" value="Glyco_hydro_65C"/>
    <property type="match status" value="1"/>
</dbReference>
<dbReference type="RefSeq" id="WP_254759377.1">
    <property type="nucleotide sequence ID" value="NZ_JANCLT010000006.1"/>
</dbReference>
<keyword evidence="10" id="KW-1185">Reference proteome</keyword>
<evidence type="ECO:0000259" key="6">
    <source>
        <dbReference type="Pfam" id="PF03632"/>
    </source>
</evidence>
<gene>
    <name evidence="9" type="ORF">NK662_13045</name>
</gene>
<name>A0AA41X9N8_9BACI</name>
<feature type="binding site" evidence="5">
    <location>
        <begin position="591"/>
        <end position="592"/>
    </location>
    <ligand>
        <name>substrate</name>
    </ligand>
</feature>
<feature type="domain" description="Glycoside hydrolase family 65 C-terminal" evidence="7">
    <location>
        <begin position="689"/>
        <end position="749"/>
    </location>
</feature>
<evidence type="ECO:0000256" key="4">
    <source>
        <dbReference type="PIRSR" id="PIRSR036289-50"/>
    </source>
</evidence>
<evidence type="ECO:0000256" key="5">
    <source>
        <dbReference type="PIRSR" id="PIRSR036289-51"/>
    </source>
</evidence>
<organism evidence="9 10">
    <name type="scientific">Ectobacillus ponti</name>
    <dbReference type="NCBI Taxonomy" id="2961894"/>
    <lineage>
        <taxon>Bacteria</taxon>
        <taxon>Bacillati</taxon>
        <taxon>Bacillota</taxon>
        <taxon>Bacilli</taxon>
        <taxon>Bacillales</taxon>
        <taxon>Bacillaceae</taxon>
        <taxon>Ectobacillus</taxon>
    </lineage>
</organism>
<dbReference type="Gene3D" id="2.70.98.40">
    <property type="entry name" value="Glycoside hydrolase, family 65, N-terminal domain"/>
    <property type="match status" value="1"/>
</dbReference>
<dbReference type="AlphaFoldDB" id="A0AA41X9N8"/>
<feature type="active site" description="Proton donor" evidence="4">
    <location>
        <position position="480"/>
    </location>
</feature>
<dbReference type="Proteomes" id="UP001156102">
    <property type="component" value="Unassembled WGS sequence"/>
</dbReference>
<dbReference type="GO" id="GO:0016757">
    <property type="term" value="F:glycosyltransferase activity"/>
    <property type="evidence" value="ECO:0007669"/>
    <property type="project" value="UniProtKB-KW"/>
</dbReference>
<sequence length="760" mass="86267">MTWIITKNELTESDLLNTESLFALGNGYLGVRGNFEEGYASGMNSIRGTYQNAFHDVIEISYGEKLHAFPETQQKLVNVIDTQTVKLYFGEQEEEFSLFDGDVSSFERTLHMDHGYTERLIHYRLRNGEEVRIRFRRLVSFTTRELFAIDVQIEPVTFRGQVKVVSTVNGDVSNYVNPMDPRVGGGHAKLLHTEQAGFQNDCLYVMNKTTASGLSTACVSRHAVQGAHQVEMRTSEKAAEAIITFSALTAPVSVTKLNVYTDTLRHEKNLIEKGISIQEELRSASFEDMLGWQKQYLDEFWSNADIIIGGEESLQEGIRFNLYHLLQSAGRDPFSNISAKGLSGEGYEGHYFWDTEIYIIPVFLMTKPDLAKQLLIYRYSILDGARARAKEMGHRQGALFPWRTIAGTECSAFFPAGTAQYHISADVAYSYIQYYLATRDTAFIRQYGAEVLFETARLWADTGHYDNGLFKIDAVTGPDEYTCIVNNNYYTNAMAKYNLLWASKAYDILAEDESAFEALRGRLNLDAQEPLEWEKAAAAMYLPYDEGLKINPQDDSFLHKAVWDFDNTPDDHYPLLLHYHPLTLYRYQVCKQADTVLAHFLLEDEQDLETIKRSYDYYEAVTTHDSSLSSCIFSIMAAKVGDQDKAYEYFNETARLDLDNTHGNTKDGLHMANMGGTWMSIVYGFGGVRLKESGLSLAPILPSQWKSYSFHLLYQGRKLKVEAEKKHVRVTLVNGESLTLKLYGEDVQLTAGHAIEQKLH</sequence>
<dbReference type="EMBL" id="JANCLT010000006">
    <property type="protein sequence ID" value="MCP8969455.1"/>
    <property type="molecule type" value="Genomic_DNA"/>
</dbReference>
<evidence type="ECO:0000256" key="2">
    <source>
        <dbReference type="ARBA" id="ARBA00022676"/>
    </source>
</evidence>
<dbReference type="InterPro" id="IPR037018">
    <property type="entry name" value="GH65_N"/>
</dbReference>
<dbReference type="InterPro" id="IPR011013">
    <property type="entry name" value="Gal_mutarotase_sf_dom"/>
</dbReference>
<evidence type="ECO:0000256" key="1">
    <source>
        <dbReference type="ARBA" id="ARBA00006768"/>
    </source>
</evidence>
<dbReference type="InterPro" id="IPR005196">
    <property type="entry name" value="Glyco_hydro_65_N"/>
</dbReference>